<reference evidence="3" key="1">
    <citation type="journal article" date="2005" name="Environ. Microbiol.">
        <title>Genetic and functional properties of uncultivated thermophilic crenarchaeotes from a subsurface gold mine as revealed by analysis of genome fragments.</title>
        <authorList>
            <person name="Nunoura T."/>
            <person name="Hirayama H."/>
            <person name="Takami H."/>
            <person name="Oida H."/>
            <person name="Nishi S."/>
            <person name="Shimamura S."/>
            <person name="Suzuki Y."/>
            <person name="Inagaki F."/>
            <person name="Takai K."/>
            <person name="Nealson K.H."/>
            <person name="Horikoshi K."/>
        </authorList>
    </citation>
    <scope>NUCLEOTIDE SEQUENCE</scope>
</reference>
<feature type="domain" description="Pyrroline-5-carboxylate reductase catalytic N-terminal" evidence="2">
    <location>
        <begin position="2"/>
        <end position="100"/>
    </location>
</feature>
<protein>
    <submittedName>
        <fullName evidence="3">NADPH-dependent F420 reductase</fullName>
    </submittedName>
</protein>
<dbReference type="InterPro" id="IPR010185">
    <property type="entry name" value="NpdG"/>
</dbReference>
<dbReference type="GO" id="GO:0006740">
    <property type="term" value="P:NADPH regeneration"/>
    <property type="evidence" value="ECO:0007669"/>
    <property type="project" value="InterPro"/>
</dbReference>
<keyword evidence="1" id="KW-0560">Oxidoreductase</keyword>
<dbReference type="AlphaFoldDB" id="H5SDD4"/>
<dbReference type="Pfam" id="PF03807">
    <property type="entry name" value="F420_oxidored"/>
    <property type="match status" value="1"/>
</dbReference>
<reference evidence="3" key="2">
    <citation type="journal article" date="2012" name="PLoS ONE">
        <title>A Deeply Branching Thermophilic Bacterium with an Ancient Acetyl-CoA Pathway Dominates a Subsurface Ecosystem.</title>
        <authorList>
            <person name="Takami H."/>
            <person name="Noguchi H."/>
            <person name="Takaki Y."/>
            <person name="Uchiyama I."/>
            <person name="Toyoda A."/>
            <person name="Nishi S."/>
            <person name="Chee G.-J."/>
            <person name="Arai W."/>
            <person name="Nunoura T."/>
            <person name="Itoh T."/>
            <person name="Hattori M."/>
            <person name="Takai K."/>
        </authorList>
    </citation>
    <scope>NUCLEOTIDE SEQUENCE</scope>
</reference>
<dbReference type="GO" id="GO:0005886">
    <property type="term" value="C:plasma membrane"/>
    <property type="evidence" value="ECO:0007669"/>
    <property type="project" value="TreeGrafter"/>
</dbReference>
<dbReference type="SUPFAM" id="SSF51735">
    <property type="entry name" value="NAD(P)-binding Rossmann-fold domains"/>
    <property type="match status" value="1"/>
</dbReference>
<dbReference type="GO" id="GO:0050661">
    <property type="term" value="F:NADP binding"/>
    <property type="evidence" value="ECO:0007669"/>
    <property type="project" value="InterPro"/>
</dbReference>
<dbReference type="GO" id="GO:0015677">
    <property type="term" value="P:copper ion import"/>
    <property type="evidence" value="ECO:0007669"/>
    <property type="project" value="TreeGrafter"/>
</dbReference>
<dbReference type="InterPro" id="IPR028939">
    <property type="entry name" value="P5C_Rdtase_cat_N"/>
</dbReference>
<dbReference type="GO" id="GO:0008823">
    <property type="term" value="F:cupric reductase (NADH) activity"/>
    <property type="evidence" value="ECO:0007669"/>
    <property type="project" value="TreeGrafter"/>
</dbReference>
<dbReference type="NCBIfam" id="TIGR01915">
    <property type="entry name" value="npdG"/>
    <property type="match status" value="1"/>
</dbReference>
<dbReference type="InterPro" id="IPR051267">
    <property type="entry name" value="STEAP_metalloreductase"/>
</dbReference>
<dbReference type="InterPro" id="IPR036291">
    <property type="entry name" value="NAD(P)-bd_dom_sf"/>
</dbReference>
<dbReference type="PANTHER" id="PTHR14239">
    <property type="entry name" value="DUDULIN-RELATED"/>
    <property type="match status" value="1"/>
</dbReference>
<organism evidence="3">
    <name type="scientific">uncultured Acidobacteriota bacterium</name>
    <dbReference type="NCBI Taxonomy" id="171953"/>
    <lineage>
        <taxon>Bacteria</taxon>
        <taxon>Pseudomonadati</taxon>
        <taxon>Acidobacteriota</taxon>
        <taxon>environmental samples</taxon>
    </lineage>
</organism>
<proteinExistence type="predicted"/>
<evidence type="ECO:0000256" key="1">
    <source>
        <dbReference type="ARBA" id="ARBA00023002"/>
    </source>
</evidence>
<dbReference type="GO" id="GO:0016651">
    <property type="term" value="F:oxidoreductase activity, acting on NAD(P)H"/>
    <property type="evidence" value="ECO:0007669"/>
    <property type="project" value="InterPro"/>
</dbReference>
<dbReference type="GO" id="GO:0052851">
    <property type="term" value="F:ferric-chelate reductase (NADPH) activity"/>
    <property type="evidence" value="ECO:0007669"/>
    <property type="project" value="TreeGrafter"/>
</dbReference>
<dbReference type="GO" id="GO:0070967">
    <property type="term" value="F:coenzyme F420 binding"/>
    <property type="evidence" value="ECO:0007669"/>
    <property type="project" value="InterPro"/>
</dbReference>
<dbReference type="PANTHER" id="PTHR14239:SF0">
    <property type="entry name" value="F420-DEPENDENT NADP REDUCTASE"/>
    <property type="match status" value="1"/>
</dbReference>
<dbReference type="Gene3D" id="3.40.50.720">
    <property type="entry name" value="NAD(P)-binding Rossmann-like Domain"/>
    <property type="match status" value="1"/>
</dbReference>
<name>H5SDD4_9BACT</name>
<gene>
    <name evidence="3" type="ORF">HGMM_F13B08C28</name>
</gene>
<accession>H5SDD4</accession>
<evidence type="ECO:0000259" key="2">
    <source>
        <dbReference type="Pfam" id="PF03807"/>
    </source>
</evidence>
<evidence type="ECO:0000313" key="3">
    <source>
        <dbReference type="EMBL" id="BAL54170.1"/>
    </source>
</evidence>
<sequence>MRIAVIGGTGKEGRGLVLRLAALGDDEVLIGSRQAEKARATAEEMNRRLGRVAVTGLENREAARAADLVFLCVPYVAHEETLRAIAPELRGKILVDTTVPLDPQNPLRLKRRSERSAAEEARALLNDAAAVVAAFQNVSAVALQNLHHAVECDILVCGDDPAAKDLVIGLIRRLGMRAFDAGPLEMARAVEAITPLLLSLNRRYGSRRAGIRITGVEEDPTPSTR</sequence>
<dbReference type="EMBL" id="AP011679">
    <property type="protein sequence ID" value="BAL54170.1"/>
    <property type="molecule type" value="Genomic_DNA"/>
</dbReference>